<accession>A0A1Q9BV10</accession>
<dbReference type="Proteomes" id="UP000186817">
    <property type="component" value="Unassembled WGS sequence"/>
</dbReference>
<keyword evidence="3" id="KW-1185">Reference proteome</keyword>
<feature type="region of interest" description="Disordered" evidence="1">
    <location>
        <begin position="554"/>
        <end position="619"/>
    </location>
</feature>
<feature type="compositionally biased region" description="Basic and acidic residues" evidence="1">
    <location>
        <begin position="909"/>
        <end position="948"/>
    </location>
</feature>
<organism evidence="2 3">
    <name type="scientific">Symbiodinium microadriaticum</name>
    <name type="common">Dinoflagellate</name>
    <name type="synonym">Zooxanthella microadriatica</name>
    <dbReference type="NCBI Taxonomy" id="2951"/>
    <lineage>
        <taxon>Eukaryota</taxon>
        <taxon>Sar</taxon>
        <taxon>Alveolata</taxon>
        <taxon>Dinophyceae</taxon>
        <taxon>Suessiales</taxon>
        <taxon>Symbiodiniaceae</taxon>
        <taxon>Symbiodinium</taxon>
    </lineage>
</organism>
<dbReference type="AlphaFoldDB" id="A0A1Q9BV10"/>
<feature type="compositionally biased region" description="Low complexity" evidence="1">
    <location>
        <begin position="598"/>
        <end position="619"/>
    </location>
</feature>
<evidence type="ECO:0000313" key="3">
    <source>
        <dbReference type="Proteomes" id="UP000186817"/>
    </source>
</evidence>
<reference evidence="2 3" key="1">
    <citation type="submission" date="2016-02" db="EMBL/GenBank/DDBJ databases">
        <title>Genome analysis of coral dinoflagellate symbionts highlights evolutionary adaptations to a symbiotic lifestyle.</title>
        <authorList>
            <person name="Aranda M."/>
            <person name="Li Y."/>
            <person name="Liew Y.J."/>
            <person name="Baumgarten S."/>
            <person name="Simakov O."/>
            <person name="Wilson M."/>
            <person name="Piel J."/>
            <person name="Ashoor H."/>
            <person name="Bougouffa S."/>
            <person name="Bajic V.B."/>
            <person name="Ryu T."/>
            <person name="Ravasi T."/>
            <person name="Bayer T."/>
            <person name="Micklem G."/>
            <person name="Kim H."/>
            <person name="Bhak J."/>
            <person name="Lajeunesse T.C."/>
            <person name="Voolstra C.R."/>
        </authorList>
    </citation>
    <scope>NUCLEOTIDE SEQUENCE [LARGE SCALE GENOMIC DNA]</scope>
    <source>
        <strain evidence="2 3">CCMP2467</strain>
    </source>
</reference>
<sequence>MAGSEEPKESSGPSSRDLGGIASGGLGSEPELCAKQGERVVEDAECTREPIPADSGFLDHLDSLGGPGSIDDEELGTGRPLPSHLDACVSTEARAQFPSSDAGQGSQGVEDIGCLQDAVCDSVLAIGRSTVDIALPWIASGMSLIFREEDPVDVMLNSLPAHVPVPSVPMQPEEIVKEPPMKRVRPFPESGECFRGAISLRGYDNDEDKVEGVWRMAATEATVALRELFGRKSAATVLRTLHMEGYLRHLKAIKRPASAFTSFQEAVNFAIHVVGVSVAVTAKGQPQGDGVWSPWCSGVIGQALQGKAERKQATVLTVHQVAALEYMLQDDSLSAFDRYACGALLFGIFSRSRVSDLRKTFGWLFDFDQLGDGGDGFIECRTRDHKTANLVLQSGVSMPLVLVAPALGVTSSSWAIRWEKIADEVGLGFTEDRKGPVLPAPDQRGGWTKRSVDAGEVTKWLHALLSRSGNEASPGTTSHTVKSTVLSWCAKYGMGRHPRLQLGHHTSGDGSLDTYGRDTLAPALLHLTSMLESIRRGVFLPDLTRSGRFRKRTSIKVESSEEEPEPTAEIEGVEDVHSSSGATGSFLRVDAERESEGLDGAAQSSSSSSEDSSSDAGQGDAWVVGEEIGLTSAEIAAITGTGVNTLSKLAFATVPPGQSPSDAQVQGLFGEGAVTAGTMAAAKRLIFEAHTLVVQELKTRVQRGDTGAPSTLASAEREERIAEQRGRITGLLHRGVEEPSHASYDLVYAMLSSDSLTYLGPDRFPTRQSELQGKKPGKELTIDGNSVTVRDKVPRQTCATGTELELTQALRRRALAFDLVKCASYDVMNRYHSNLIHRLQELPPPTYAKISVAQVLRADRAAFTRIAESLASIKRKPDGALPLDKALDEIIQDPSVSFHLLPLKAGEQDDRKRKVYEDPKKPDDANKWKKPFKDPKGKGNGKNKDKVGTKGAKFIKMPKQLVGKASETGDGKRLCWAYNIDGCPNAEDGEECPRGWHLCCEPGCFKPHPLPKHRK</sequence>
<gene>
    <name evidence="2" type="ORF">AK812_SmicGene45973</name>
</gene>
<feature type="region of interest" description="Disordered" evidence="1">
    <location>
        <begin position="909"/>
        <end position="949"/>
    </location>
</feature>
<feature type="compositionally biased region" description="Acidic residues" evidence="1">
    <location>
        <begin position="560"/>
        <end position="573"/>
    </location>
</feature>
<feature type="compositionally biased region" description="Basic and acidic residues" evidence="1">
    <location>
        <begin position="36"/>
        <end position="48"/>
    </location>
</feature>
<proteinExistence type="predicted"/>
<comment type="caution">
    <text evidence="2">The sequence shown here is derived from an EMBL/GenBank/DDBJ whole genome shotgun (WGS) entry which is preliminary data.</text>
</comment>
<dbReference type="EMBL" id="LSRX01003669">
    <property type="protein sequence ID" value="OLP74474.1"/>
    <property type="molecule type" value="Genomic_DNA"/>
</dbReference>
<name>A0A1Q9BV10_SYMMI</name>
<feature type="region of interest" description="Disordered" evidence="1">
    <location>
        <begin position="1"/>
        <end position="79"/>
    </location>
</feature>
<evidence type="ECO:0000256" key="1">
    <source>
        <dbReference type="SAM" id="MobiDB-lite"/>
    </source>
</evidence>
<protein>
    <submittedName>
        <fullName evidence="2">Uncharacterized protein</fullName>
    </submittedName>
</protein>
<dbReference type="OrthoDB" id="424931at2759"/>
<evidence type="ECO:0000313" key="2">
    <source>
        <dbReference type="EMBL" id="OLP74474.1"/>
    </source>
</evidence>